<dbReference type="InterPro" id="IPR050173">
    <property type="entry name" value="ABC_transporter_C-like"/>
</dbReference>
<dbReference type="GO" id="GO:0016020">
    <property type="term" value="C:membrane"/>
    <property type="evidence" value="ECO:0007669"/>
    <property type="project" value="UniProtKB-SubCell"/>
</dbReference>
<dbReference type="EMBL" id="VEPZ02001598">
    <property type="protein sequence ID" value="KAE8666282.1"/>
    <property type="molecule type" value="Genomic_DNA"/>
</dbReference>
<dbReference type="Proteomes" id="UP000436088">
    <property type="component" value="Unassembled WGS sequence"/>
</dbReference>
<dbReference type="GO" id="GO:0005524">
    <property type="term" value="F:ATP binding"/>
    <property type="evidence" value="ECO:0007669"/>
    <property type="project" value="UniProtKB-KW"/>
</dbReference>
<keyword evidence="4" id="KW-0547">Nucleotide-binding</keyword>
<evidence type="ECO:0000256" key="2">
    <source>
        <dbReference type="ARBA" id="ARBA00009726"/>
    </source>
</evidence>
<sequence>MENAGKMEKQRDEKADGKYIDREELKPTSNKMAETNDMLKDENAANKRNGRKATLVKQKKGKQVLSAGMFSSKCFKSYKSGLYVFIYALLGFSQTNPTGRVINRFSRDLGDIDSNVANSMDVFMTRSTSREVKRLDSITRSPVYAQVGEAFNGFSSIRAYRAYDRIASVIGRPELPPVLYGLSFTVAPSERVGIVGRTGAGKSSMLNALFRIVELEKEES</sequence>
<evidence type="ECO:0000256" key="1">
    <source>
        <dbReference type="ARBA" id="ARBA00004141"/>
    </source>
</evidence>
<keyword evidence="7" id="KW-0472">Membrane</keyword>
<proteinExistence type="inferred from homology"/>
<gene>
    <name evidence="10" type="ORF">F3Y22_tig00112503pilonHSYRG00249</name>
</gene>
<keyword evidence="11" id="KW-1185">Reference proteome</keyword>
<dbReference type="AlphaFoldDB" id="A0A6A2WWT7"/>
<feature type="domain" description="ABC transporter" evidence="9">
    <location>
        <begin position="181"/>
        <end position="214"/>
    </location>
</feature>
<accession>A0A6A2WWT7</accession>
<evidence type="ECO:0000256" key="4">
    <source>
        <dbReference type="ARBA" id="ARBA00022741"/>
    </source>
</evidence>
<dbReference type="InterPro" id="IPR036640">
    <property type="entry name" value="ABC1_TM_sf"/>
</dbReference>
<evidence type="ECO:0000256" key="8">
    <source>
        <dbReference type="SAM" id="MobiDB-lite"/>
    </source>
</evidence>
<dbReference type="PANTHER" id="PTHR24223">
    <property type="entry name" value="ATP-BINDING CASSETTE SUB-FAMILY C"/>
    <property type="match status" value="1"/>
</dbReference>
<dbReference type="InterPro" id="IPR027417">
    <property type="entry name" value="P-loop_NTPase"/>
</dbReference>
<comment type="subcellular location">
    <subcellularLocation>
        <location evidence="1">Membrane</location>
        <topology evidence="1">Multi-pass membrane protein</topology>
    </subcellularLocation>
</comment>
<evidence type="ECO:0000256" key="7">
    <source>
        <dbReference type="ARBA" id="ARBA00023136"/>
    </source>
</evidence>
<evidence type="ECO:0000313" key="10">
    <source>
        <dbReference type="EMBL" id="KAE8666282.1"/>
    </source>
</evidence>
<organism evidence="10 11">
    <name type="scientific">Hibiscus syriacus</name>
    <name type="common">Rose of Sharon</name>
    <dbReference type="NCBI Taxonomy" id="106335"/>
    <lineage>
        <taxon>Eukaryota</taxon>
        <taxon>Viridiplantae</taxon>
        <taxon>Streptophyta</taxon>
        <taxon>Embryophyta</taxon>
        <taxon>Tracheophyta</taxon>
        <taxon>Spermatophyta</taxon>
        <taxon>Magnoliopsida</taxon>
        <taxon>eudicotyledons</taxon>
        <taxon>Gunneridae</taxon>
        <taxon>Pentapetalae</taxon>
        <taxon>rosids</taxon>
        <taxon>malvids</taxon>
        <taxon>Malvales</taxon>
        <taxon>Malvaceae</taxon>
        <taxon>Malvoideae</taxon>
        <taxon>Hibiscus</taxon>
    </lineage>
</organism>
<dbReference type="Pfam" id="PF00005">
    <property type="entry name" value="ABC_tran"/>
    <property type="match status" value="1"/>
</dbReference>
<feature type="compositionally biased region" description="Basic and acidic residues" evidence="8">
    <location>
        <begin position="1"/>
        <end position="26"/>
    </location>
</feature>
<keyword evidence="3" id="KW-0812">Transmembrane</keyword>
<comment type="caution">
    <text evidence="10">The sequence shown here is derived from an EMBL/GenBank/DDBJ whole genome shotgun (WGS) entry which is preliminary data.</text>
</comment>
<name>A0A6A2WWT7_HIBSY</name>
<dbReference type="PANTHER" id="PTHR24223:SF456">
    <property type="entry name" value="MULTIDRUG RESISTANCE-ASSOCIATED PROTEIN LETHAL(2)03659"/>
    <property type="match status" value="1"/>
</dbReference>
<dbReference type="SUPFAM" id="SSF90123">
    <property type="entry name" value="ABC transporter transmembrane region"/>
    <property type="match status" value="1"/>
</dbReference>
<dbReference type="GO" id="GO:0042626">
    <property type="term" value="F:ATPase-coupled transmembrane transporter activity"/>
    <property type="evidence" value="ECO:0007669"/>
    <property type="project" value="TreeGrafter"/>
</dbReference>
<keyword evidence="5" id="KW-0067">ATP-binding</keyword>
<evidence type="ECO:0000256" key="3">
    <source>
        <dbReference type="ARBA" id="ARBA00022692"/>
    </source>
</evidence>
<evidence type="ECO:0000313" key="11">
    <source>
        <dbReference type="Proteomes" id="UP000436088"/>
    </source>
</evidence>
<evidence type="ECO:0000256" key="5">
    <source>
        <dbReference type="ARBA" id="ARBA00022840"/>
    </source>
</evidence>
<comment type="similarity">
    <text evidence="2">Belongs to the ABC transporter superfamily. ABCC family. Conjugate transporter (TC 3.A.1.208) subfamily.</text>
</comment>
<protein>
    <recommendedName>
        <fullName evidence="9">ABC transporter domain-containing protein</fullName>
    </recommendedName>
</protein>
<evidence type="ECO:0000256" key="6">
    <source>
        <dbReference type="ARBA" id="ARBA00022989"/>
    </source>
</evidence>
<dbReference type="SUPFAM" id="SSF52540">
    <property type="entry name" value="P-loop containing nucleoside triphosphate hydrolases"/>
    <property type="match status" value="1"/>
</dbReference>
<dbReference type="Gene3D" id="3.40.50.300">
    <property type="entry name" value="P-loop containing nucleotide triphosphate hydrolases"/>
    <property type="match status" value="1"/>
</dbReference>
<evidence type="ECO:0000259" key="9">
    <source>
        <dbReference type="Pfam" id="PF00005"/>
    </source>
</evidence>
<dbReference type="InterPro" id="IPR003439">
    <property type="entry name" value="ABC_transporter-like_ATP-bd"/>
</dbReference>
<dbReference type="GO" id="GO:0016887">
    <property type="term" value="F:ATP hydrolysis activity"/>
    <property type="evidence" value="ECO:0007669"/>
    <property type="project" value="InterPro"/>
</dbReference>
<feature type="region of interest" description="Disordered" evidence="8">
    <location>
        <begin position="1"/>
        <end position="57"/>
    </location>
</feature>
<reference evidence="10" key="1">
    <citation type="submission" date="2019-09" db="EMBL/GenBank/DDBJ databases">
        <title>Draft genome information of white flower Hibiscus syriacus.</title>
        <authorList>
            <person name="Kim Y.-M."/>
        </authorList>
    </citation>
    <scope>NUCLEOTIDE SEQUENCE [LARGE SCALE GENOMIC DNA]</scope>
    <source>
        <strain evidence="10">YM2019G1</strain>
    </source>
</reference>
<keyword evidence="6" id="KW-1133">Transmembrane helix</keyword>